<dbReference type="SUPFAM" id="SSF52540">
    <property type="entry name" value="P-loop containing nucleoside triphosphate hydrolases"/>
    <property type="match status" value="2"/>
</dbReference>
<sequence length="1011" mass="117097">MKILQIKFKNINSLKGEHFIDFEAEPLKSNALFAITGPTGSGKSTLLDVICLALFNKVPRMGKVSKSEIAKTGSVITRHQKQAFAQVTYQCKSGKFLSHWDIQYNRNNNLNDYEMQLKNLITNEEFDLKKSEVPSKNEDLIGLNYEQFIKSILLAQGEFSKFLKASDNDRKQILEQITGTEIYRKIGMLAYEKSKQVKSAIDLDLQRISDLQEKLLEEERTEKLQTELAAAKLQKNKESDKLSKFKTQIELAERRKKLVLKLENYQKERAKLLEQQVDFKEKHSVKLQNHQKTQAFAEDLQVRKDQKKQFKKLEKDKQSILLLLDNLTKQEVQHLEEVNNLIKQPVQADLMVERLEDFRKKVVSIDLELKDVRKTFSIQQKALGEKLQQLGVQSNLNKINETVNRLTEYQQKWQRDFQNTSEFLNQHDSITKNLQDVTSDLNQKIEFSLEAKQLEQRKVQLNKKKSELGIQLKELEKKISTHQQELSLAEKALVNAKTKLENLQLKWNNQRLIQHFEDHRKKLQPGEECPLCGSLEHPFIEDAVSFESDLEVKISDSKKGLQQLEKQLKKLQNLVVAQAKEKENNEQQIKDLETELTSIKLQWKADFNQLQQEKNHHSWEEFVVVLKKIQQGFKEKDELEQKLSLISPLFSALDELQRLIEQGQSLKHKLASVYSGDDVDLEVSKLKSSWDKNQQQQLTKKEDLKKLQTQLSNLATDFKQREAKLQDLIEQVGFLTIEESQAARMKEDVFQDLLNQENEFSSQLKIINQSLENTQEQLDEMGKDFEANNLLELENKKKETEISIQNLDKEILNSTNQLLNQDNLVKEIKIIRSRVEEERKRSKKWLLLNELIGDARGAKFNNFAQDLTLMHLLAMANHRLTKLNDRYQMDRPKNAEGEDLVVIDLHMGSERRSVKTLSGGETFMLSLALALALSDLASQNVKIDSLFIDEGFGTLDPETLYQTLDTLERLQAESNKIIGIISHVEALKERIQTQIQLTKNGQGYSSLTVVN</sequence>
<comment type="caution">
    <text evidence="2">The sequence shown here is derived from an EMBL/GenBank/DDBJ whole genome shotgun (WGS) entry which is preliminary data.</text>
</comment>
<dbReference type="Proteomes" id="UP000643701">
    <property type="component" value="Unassembled WGS sequence"/>
</dbReference>
<feature type="coiled-coil region" evidence="1">
    <location>
        <begin position="444"/>
        <end position="506"/>
    </location>
</feature>
<protein>
    <submittedName>
        <fullName evidence="2">AAA family ATPase</fullName>
    </submittedName>
</protein>
<feature type="coiled-coil region" evidence="1">
    <location>
        <begin position="216"/>
        <end position="282"/>
    </location>
</feature>
<keyword evidence="3" id="KW-1185">Reference proteome</keyword>
<keyword evidence="1" id="KW-0175">Coiled coil</keyword>
<evidence type="ECO:0000313" key="2">
    <source>
        <dbReference type="EMBL" id="NGZ89077.1"/>
    </source>
</evidence>
<dbReference type="Pfam" id="PF13558">
    <property type="entry name" value="SbcC_Walker_B"/>
    <property type="match status" value="1"/>
</dbReference>
<evidence type="ECO:0000256" key="1">
    <source>
        <dbReference type="SAM" id="Coils"/>
    </source>
</evidence>
<dbReference type="InterPro" id="IPR027417">
    <property type="entry name" value="P-loop_NTPase"/>
</dbReference>
<accession>A0A967DZ48</accession>
<feature type="coiled-coil region" evidence="1">
    <location>
        <begin position="547"/>
        <end position="602"/>
    </location>
</feature>
<feature type="coiled-coil region" evidence="1">
    <location>
        <begin position="764"/>
        <end position="817"/>
    </location>
</feature>
<dbReference type="Gene3D" id="3.40.50.300">
    <property type="entry name" value="P-loop containing nucleotide triphosphate hydrolases"/>
    <property type="match status" value="2"/>
</dbReference>
<name>A0A967DZ48_9FLAO</name>
<dbReference type="RefSeq" id="WP_166399341.1">
    <property type="nucleotide sequence ID" value="NZ_JAANAS010000024.1"/>
</dbReference>
<reference evidence="2" key="1">
    <citation type="submission" date="2020-03" db="EMBL/GenBank/DDBJ databases">
        <title>Psychroflexus Maritimus sp. nov., isolate from marine sediment.</title>
        <authorList>
            <person name="Zhong Y.-L."/>
        </authorList>
    </citation>
    <scope>NUCLEOTIDE SEQUENCE</scope>
    <source>
        <strain evidence="2">C1</strain>
    </source>
</reference>
<organism evidence="2 3">
    <name type="scientific">Psychroflexus maritimus</name>
    <dbReference type="NCBI Taxonomy" id="2714865"/>
    <lineage>
        <taxon>Bacteria</taxon>
        <taxon>Pseudomonadati</taxon>
        <taxon>Bacteroidota</taxon>
        <taxon>Flavobacteriia</taxon>
        <taxon>Flavobacteriales</taxon>
        <taxon>Flavobacteriaceae</taxon>
        <taxon>Psychroflexus</taxon>
    </lineage>
</organism>
<gene>
    <name evidence="2" type="ORF">G7034_02285</name>
</gene>
<proteinExistence type="predicted"/>
<dbReference type="GO" id="GO:0006302">
    <property type="term" value="P:double-strand break repair"/>
    <property type="evidence" value="ECO:0007669"/>
    <property type="project" value="InterPro"/>
</dbReference>
<feature type="coiled-coil region" evidence="1">
    <location>
        <begin position="310"/>
        <end position="344"/>
    </location>
</feature>
<evidence type="ECO:0000313" key="3">
    <source>
        <dbReference type="Proteomes" id="UP000643701"/>
    </source>
</evidence>
<dbReference type="EMBL" id="JAANAS010000024">
    <property type="protein sequence ID" value="NGZ89077.1"/>
    <property type="molecule type" value="Genomic_DNA"/>
</dbReference>
<dbReference type="PANTHER" id="PTHR32114">
    <property type="entry name" value="ABC TRANSPORTER ABCH.3"/>
    <property type="match status" value="1"/>
</dbReference>
<dbReference type="PANTHER" id="PTHR32114:SF2">
    <property type="entry name" value="ABC TRANSPORTER ABCH.3"/>
    <property type="match status" value="1"/>
</dbReference>
<dbReference type="AlphaFoldDB" id="A0A967DZ48"/>
<feature type="coiled-coil region" evidence="1">
    <location>
        <begin position="704"/>
        <end position="731"/>
    </location>
</feature>
<dbReference type="GO" id="GO:0016887">
    <property type="term" value="F:ATP hydrolysis activity"/>
    <property type="evidence" value="ECO:0007669"/>
    <property type="project" value="InterPro"/>
</dbReference>